<gene>
    <name evidence="2" type="primary">PLEST009654</name>
    <name evidence="2" type="ORF">PLESTB_001151800</name>
</gene>
<dbReference type="CDD" id="cd05325">
    <property type="entry name" value="carb_red_sniffer_like_SDR_c"/>
    <property type="match status" value="1"/>
</dbReference>
<dbReference type="Pfam" id="PF00106">
    <property type="entry name" value="adh_short"/>
    <property type="match status" value="1"/>
</dbReference>
<dbReference type="PRINTS" id="PR00081">
    <property type="entry name" value="GDHRDH"/>
</dbReference>
<protein>
    <recommendedName>
        <fullName evidence="4">C-factor</fullName>
    </recommendedName>
</protein>
<dbReference type="SUPFAM" id="SSF51735">
    <property type="entry name" value="NAD(P)-binding Rossmann-fold domains"/>
    <property type="match status" value="1"/>
</dbReference>
<evidence type="ECO:0000313" key="2">
    <source>
        <dbReference type="EMBL" id="GLC56813.1"/>
    </source>
</evidence>
<accession>A0A9W6BRJ0</accession>
<evidence type="ECO:0000256" key="1">
    <source>
        <dbReference type="RuleBase" id="RU000363"/>
    </source>
</evidence>
<dbReference type="AlphaFoldDB" id="A0A9W6BRJ0"/>
<sequence length="249" mass="26593">MAQPITGKTVVVTGGSRGIGLGLVKKFLARNNTVIATSRKSSEAQHLHALHQQFPERLIMTDLDTTAKASIASWAAHVKSAGVKHVDVLVNNAGLYGRRLQLSEFEEEDFLLNFKANSMGPFFVVQQLLQQELLGSAPDRPDGASLVANISSIMGSNTDPTVSAVTRGGFAYRSSKAALNAISSTLARDLEPQGITVVALHPGYVRTDLTGGNGWIDVEESTAGLMAVMESGKPLSGRFLSYNGEEIPW</sequence>
<evidence type="ECO:0000313" key="3">
    <source>
        <dbReference type="Proteomes" id="UP001165080"/>
    </source>
</evidence>
<dbReference type="InterPro" id="IPR002347">
    <property type="entry name" value="SDR_fam"/>
</dbReference>
<keyword evidence="3" id="KW-1185">Reference proteome</keyword>
<dbReference type="GO" id="GO:0016616">
    <property type="term" value="F:oxidoreductase activity, acting on the CH-OH group of donors, NAD or NADP as acceptor"/>
    <property type="evidence" value="ECO:0007669"/>
    <property type="project" value="TreeGrafter"/>
</dbReference>
<dbReference type="Proteomes" id="UP001165080">
    <property type="component" value="Unassembled WGS sequence"/>
</dbReference>
<dbReference type="InterPro" id="IPR036291">
    <property type="entry name" value="NAD(P)-bd_dom_sf"/>
</dbReference>
<proteinExistence type="inferred from homology"/>
<evidence type="ECO:0008006" key="4">
    <source>
        <dbReference type="Google" id="ProtNLM"/>
    </source>
</evidence>
<comment type="similarity">
    <text evidence="1">Belongs to the short-chain dehydrogenases/reductases (SDR) family.</text>
</comment>
<dbReference type="EMBL" id="BRXU01000017">
    <property type="protein sequence ID" value="GLC56813.1"/>
    <property type="molecule type" value="Genomic_DNA"/>
</dbReference>
<dbReference type="OrthoDB" id="5296at2759"/>
<comment type="caution">
    <text evidence="2">The sequence shown here is derived from an EMBL/GenBank/DDBJ whole genome shotgun (WGS) entry which is preliminary data.</text>
</comment>
<dbReference type="InterPro" id="IPR052184">
    <property type="entry name" value="SDR_enzymes"/>
</dbReference>
<dbReference type="PRINTS" id="PR00080">
    <property type="entry name" value="SDRFAMILY"/>
</dbReference>
<reference evidence="2 3" key="1">
    <citation type="journal article" date="2023" name="Commun. Biol.">
        <title>Reorganization of the ancestral sex-determining regions during the evolution of trioecy in Pleodorina starrii.</title>
        <authorList>
            <person name="Takahashi K."/>
            <person name="Suzuki S."/>
            <person name="Kawai-Toyooka H."/>
            <person name="Yamamoto K."/>
            <person name="Hamaji T."/>
            <person name="Ootsuki R."/>
            <person name="Yamaguchi H."/>
            <person name="Kawachi M."/>
            <person name="Higashiyama T."/>
            <person name="Nozaki H."/>
        </authorList>
    </citation>
    <scope>NUCLEOTIDE SEQUENCE [LARGE SCALE GENOMIC DNA]</scope>
    <source>
        <strain evidence="2 3">NIES-4479</strain>
    </source>
</reference>
<dbReference type="Gene3D" id="3.40.50.720">
    <property type="entry name" value="NAD(P)-binding Rossmann-like Domain"/>
    <property type="match status" value="1"/>
</dbReference>
<name>A0A9W6BRJ0_9CHLO</name>
<dbReference type="PANTHER" id="PTHR45458">
    <property type="entry name" value="SHORT-CHAIN DEHYDROGENASE/REDUCTASE SDR"/>
    <property type="match status" value="1"/>
</dbReference>
<dbReference type="PANTHER" id="PTHR45458:SF1">
    <property type="entry name" value="SHORT CHAIN DEHYDROGENASE"/>
    <property type="match status" value="1"/>
</dbReference>
<organism evidence="2 3">
    <name type="scientific">Pleodorina starrii</name>
    <dbReference type="NCBI Taxonomy" id="330485"/>
    <lineage>
        <taxon>Eukaryota</taxon>
        <taxon>Viridiplantae</taxon>
        <taxon>Chlorophyta</taxon>
        <taxon>core chlorophytes</taxon>
        <taxon>Chlorophyceae</taxon>
        <taxon>CS clade</taxon>
        <taxon>Chlamydomonadales</taxon>
        <taxon>Volvocaceae</taxon>
        <taxon>Pleodorina</taxon>
    </lineage>
</organism>